<accession>A0A397T4B7</accession>
<dbReference type="AlphaFoldDB" id="A0A397T4B7"/>
<sequence>MFIFYFYSTLFLTFILNKTLNFILKYSSLKTFCIFFFLLLLSSCCSLKTFIMIISLVFNIAS</sequence>
<feature type="transmembrane region" description="Helical" evidence="1">
    <location>
        <begin position="6"/>
        <end position="24"/>
    </location>
</feature>
<keyword evidence="1" id="KW-1133">Transmembrane helix</keyword>
<keyword evidence="3" id="KW-1185">Reference proteome</keyword>
<evidence type="ECO:0000313" key="3">
    <source>
        <dbReference type="Proteomes" id="UP000265703"/>
    </source>
</evidence>
<dbReference type="EMBL" id="QKYT01000161">
    <property type="protein sequence ID" value="RIA91135.1"/>
    <property type="molecule type" value="Genomic_DNA"/>
</dbReference>
<proteinExistence type="predicted"/>
<feature type="transmembrane region" description="Helical" evidence="1">
    <location>
        <begin position="36"/>
        <end position="61"/>
    </location>
</feature>
<dbReference type="Proteomes" id="UP000265703">
    <property type="component" value="Unassembled WGS sequence"/>
</dbReference>
<protein>
    <submittedName>
        <fullName evidence="2">Uncharacterized protein</fullName>
    </submittedName>
</protein>
<keyword evidence="1" id="KW-0812">Transmembrane</keyword>
<reference evidence="2 3" key="1">
    <citation type="submission" date="2018-06" db="EMBL/GenBank/DDBJ databases">
        <title>Comparative genomics reveals the genomic features of Rhizophagus irregularis, R. cerebriforme, R. diaphanum and Gigaspora rosea, and their symbiotic lifestyle signature.</title>
        <authorList>
            <person name="Morin E."/>
            <person name="San Clemente H."/>
            <person name="Chen E.C.H."/>
            <person name="De La Providencia I."/>
            <person name="Hainaut M."/>
            <person name="Kuo A."/>
            <person name="Kohler A."/>
            <person name="Murat C."/>
            <person name="Tang N."/>
            <person name="Roy S."/>
            <person name="Loubradou J."/>
            <person name="Henrissat B."/>
            <person name="Grigoriev I.V."/>
            <person name="Corradi N."/>
            <person name="Roux C."/>
            <person name="Martin F.M."/>
        </authorList>
    </citation>
    <scope>NUCLEOTIDE SEQUENCE [LARGE SCALE GENOMIC DNA]</scope>
    <source>
        <strain evidence="2 3">DAOM 227022</strain>
    </source>
</reference>
<keyword evidence="1" id="KW-0472">Membrane</keyword>
<name>A0A397T4B7_9GLOM</name>
<evidence type="ECO:0000256" key="1">
    <source>
        <dbReference type="SAM" id="Phobius"/>
    </source>
</evidence>
<gene>
    <name evidence="2" type="ORF">C1645_768252</name>
</gene>
<comment type="caution">
    <text evidence="2">The sequence shown here is derived from an EMBL/GenBank/DDBJ whole genome shotgun (WGS) entry which is preliminary data.</text>
</comment>
<organism evidence="2 3">
    <name type="scientific">Glomus cerebriforme</name>
    <dbReference type="NCBI Taxonomy" id="658196"/>
    <lineage>
        <taxon>Eukaryota</taxon>
        <taxon>Fungi</taxon>
        <taxon>Fungi incertae sedis</taxon>
        <taxon>Mucoromycota</taxon>
        <taxon>Glomeromycotina</taxon>
        <taxon>Glomeromycetes</taxon>
        <taxon>Glomerales</taxon>
        <taxon>Glomeraceae</taxon>
        <taxon>Glomus</taxon>
    </lineage>
</organism>
<evidence type="ECO:0000313" key="2">
    <source>
        <dbReference type="EMBL" id="RIA91135.1"/>
    </source>
</evidence>